<dbReference type="Proteomes" id="UP001238540">
    <property type="component" value="Unassembled WGS sequence"/>
</dbReference>
<accession>A0ABT8BX93</accession>
<gene>
    <name evidence="1" type="ORF">QWZ16_13495</name>
</gene>
<evidence type="ECO:0000313" key="1">
    <source>
        <dbReference type="EMBL" id="MDN3610720.1"/>
    </source>
</evidence>
<evidence type="ECO:0000313" key="2">
    <source>
        <dbReference type="Proteomes" id="UP001238540"/>
    </source>
</evidence>
<name>A0ABT8BX93_9VIBR</name>
<dbReference type="Pfam" id="PF08907">
    <property type="entry name" value="DUF1853"/>
    <property type="match status" value="1"/>
</dbReference>
<sequence length="251" mass="29513">MNQHQRFYDWIASTPPLFKTVGPFANLQELDIEPFQLANYEGNPRLGFLYQHLCTELLSHCTRYSVELEELQINHASGKTLGAIDLILHNHQNNRREHWEVAIKFYLLHQGTWYGPNAHDQLDIKLARMLNHQLKMSSTKEFLSQHPEFEHVSEHLLMQGRLYINPFSEEKVPTECLGWTLDSKQITGKWCYQSQWALINEPLYDLDKAFWATGRQDYKHPIAKPSSRFIHAQTRGGQFWFVVPDHWPDDS</sequence>
<reference evidence="2" key="1">
    <citation type="journal article" date="2019" name="Int. J. Syst. Evol. Microbiol.">
        <title>The Global Catalogue of Microorganisms (GCM) 10K type strain sequencing project: providing services to taxonomists for standard genome sequencing and annotation.</title>
        <authorList>
            <consortium name="The Broad Institute Genomics Platform"/>
            <consortium name="The Broad Institute Genome Sequencing Center for Infectious Disease"/>
            <person name="Wu L."/>
            <person name="Ma J."/>
        </authorList>
    </citation>
    <scope>NUCLEOTIDE SEQUENCE [LARGE SCALE GENOMIC DNA]</scope>
    <source>
        <strain evidence="2">CECT 7398</strain>
    </source>
</reference>
<comment type="caution">
    <text evidence="1">The sequence shown here is derived from an EMBL/GenBank/DDBJ whole genome shotgun (WGS) entry which is preliminary data.</text>
</comment>
<organism evidence="1 2">
    <name type="scientific">Vibrio ostreicida</name>
    <dbReference type="NCBI Taxonomy" id="526588"/>
    <lineage>
        <taxon>Bacteria</taxon>
        <taxon>Pseudomonadati</taxon>
        <taxon>Pseudomonadota</taxon>
        <taxon>Gammaproteobacteria</taxon>
        <taxon>Vibrionales</taxon>
        <taxon>Vibrionaceae</taxon>
        <taxon>Vibrio</taxon>
    </lineage>
</organism>
<dbReference type="InterPro" id="IPR015003">
    <property type="entry name" value="DUF1853"/>
</dbReference>
<keyword evidence="2" id="KW-1185">Reference proteome</keyword>
<proteinExistence type="predicted"/>
<protein>
    <submittedName>
        <fullName evidence="1">DUF1853 family protein</fullName>
    </submittedName>
</protein>
<dbReference type="RefSeq" id="WP_170882178.1">
    <property type="nucleotide sequence ID" value="NZ_JABEYA020000001.1"/>
</dbReference>
<dbReference type="EMBL" id="JAUFQC010000001">
    <property type="protein sequence ID" value="MDN3610720.1"/>
    <property type="molecule type" value="Genomic_DNA"/>
</dbReference>